<dbReference type="eggNOG" id="COG0716">
    <property type="taxonomic scope" value="Bacteria"/>
</dbReference>
<gene>
    <name evidence="2" type="ordered locus">Cphy_2633</name>
</gene>
<dbReference type="InterPro" id="IPR008254">
    <property type="entry name" value="Flavodoxin/NO_synth"/>
</dbReference>
<dbReference type="GO" id="GO:0016651">
    <property type="term" value="F:oxidoreductase activity, acting on NAD(P)H"/>
    <property type="evidence" value="ECO:0007669"/>
    <property type="project" value="UniProtKB-ARBA"/>
</dbReference>
<dbReference type="RefSeq" id="WP_012200646.1">
    <property type="nucleotide sequence ID" value="NC_010001.1"/>
</dbReference>
<dbReference type="GO" id="GO:0010181">
    <property type="term" value="F:FMN binding"/>
    <property type="evidence" value="ECO:0007669"/>
    <property type="project" value="InterPro"/>
</dbReference>
<dbReference type="PANTHER" id="PTHR39201">
    <property type="entry name" value="EXPORTED PROTEIN-RELATED"/>
    <property type="match status" value="1"/>
</dbReference>
<dbReference type="HOGENOM" id="CLU_068890_1_2_9"/>
<name>A9KMY3_LACP7</name>
<dbReference type="PROSITE" id="PS50902">
    <property type="entry name" value="FLAVODOXIN_LIKE"/>
    <property type="match status" value="1"/>
</dbReference>
<sequence>MKTNSKTLVMFYSFTGHTKEMAEKQAQKYNATLVEVKESKKRSKLNAYLTGCVQARKQSSTKIDAVNVNFSNYDHIIIGAPIWWGLPAPAFNSIVEMIPSGKEVDLFFLSGSGNTAKTRNKIKQVLSRRNLKVSKYMDLKG</sequence>
<dbReference type="Proteomes" id="UP000000370">
    <property type="component" value="Chromosome"/>
</dbReference>
<dbReference type="EMBL" id="CP000885">
    <property type="protein sequence ID" value="ABX42994.1"/>
    <property type="molecule type" value="Genomic_DNA"/>
</dbReference>
<evidence type="ECO:0000313" key="3">
    <source>
        <dbReference type="Proteomes" id="UP000000370"/>
    </source>
</evidence>
<dbReference type="OrthoDB" id="9806505at2"/>
<keyword evidence="3" id="KW-1185">Reference proteome</keyword>
<organism evidence="2 3">
    <name type="scientific">Lachnoclostridium phytofermentans (strain ATCC 700394 / DSM 18823 / ISDg)</name>
    <name type="common">Clostridium phytofermentans</name>
    <dbReference type="NCBI Taxonomy" id="357809"/>
    <lineage>
        <taxon>Bacteria</taxon>
        <taxon>Bacillati</taxon>
        <taxon>Bacillota</taxon>
        <taxon>Clostridia</taxon>
        <taxon>Lachnospirales</taxon>
        <taxon>Lachnospiraceae</taxon>
    </lineage>
</organism>
<accession>A9KMY3</accession>
<protein>
    <submittedName>
        <fullName evidence="2">Flavodoxin</fullName>
    </submittedName>
</protein>
<evidence type="ECO:0000259" key="1">
    <source>
        <dbReference type="PROSITE" id="PS50902"/>
    </source>
</evidence>
<dbReference type="AlphaFoldDB" id="A9KMY3"/>
<dbReference type="Gene3D" id="3.40.50.360">
    <property type="match status" value="1"/>
</dbReference>
<dbReference type="SUPFAM" id="SSF52218">
    <property type="entry name" value="Flavoproteins"/>
    <property type="match status" value="1"/>
</dbReference>
<dbReference type="Pfam" id="PF12682">
    <property type="entry name" value="Flavodoxin_4"/>
    <property type="match status" value="1"/>
</dbReference>
<dbReference type="STRING" id="357809.Cphy_2633"/>
<dbReference type="KEGG" id="cpy:Cphy_2633"/>
<evidence type="ECO:0000313" key="2">
    <source>
        <dbReference type="EMBL" id="ABX42994.1"/>
    </source>
</evidence>
<feature type="domain" description="Flavodoxin-like" evidence="1">
    <location>
        <begin position="7"/>
        <end position="141"/>
    </location>
</feature>
<dbReference type="PANTHER" id="PTHR39201:SF1">
    <property type="entry name" value="FLAVODOXIN-LIKE DOMAIN-CONTAINING PROTEIN"/>
    <property type="match status" value="1"/>
</dbReference>
<reference evidence="3" key="1">
    <citation type="submission" date="2007-11" db="EMBL/GenBank/DDBJ databases">
        <title>Complete genome sequence of Clostridium phytofermentans ISDg.</title>
        <authorList>
            <person name="Leschine S.B."/>
            <person name="Warnick T.A."/>
            <person name="Blanchard J.L."/>
            <person name="Schnell D.J."/>
            <person name="Petit E.L."/>
            <person name="LaTouf W.G."/>
            <person name="Copeland A."/>
            <person name="Lucas S."/>
            <person name="Lapidus A."/>
            <person name="Barry K."/>
            <person name="Glavina del Rio T."/>
            <person name="Dalin E."/>
            <person name="Tice H."/>
            <person name="Pitluck S."/>
            <person name="Kiss H."/>
            <person name="Brettin T."/>
            <person name="Bruce D."/>
            <person name="Detter J.C."/>
            <person name="Han C."/>
            <person name="Kuske C."/>
            <person name="Schmutz J."/>
            <person name="Larimer F."/>
            <person name="Land M."/>
            <person name="Hauser L."/>
            <person name="Kyrpides N."/>
            <person name="Kim E.A."/>
            <person name="Richardson P."/>
        </authorList>
    </citation>
    <scope>NUCLEOTIDE SEQUENCE [LARGE SCALE GENOMIC DNA]</scope>
    <source>
        <strain evidence="3">ATCC 700394 / DSM 18823 / ISDg</strain>
    </source>
</reference>
<proteinExistence type="predicted"/>
<dbReference type="InterPro" id="IPR029039">
    <property type="entry name" value="Flavoprotein-like_sf"/>
</dbReference>